<evidence type="ECO:0000313" key="4">
    <source>
        <dbReference type="Proteomes" id="UP000254978"/>
    </source>
</evidence>
<dbReference type="GO" id="GO:0005829">
    <property type="term" value="C:cytosol"/>
    <property type="evidence" value="ECO:0007669"/>
    <property type="project" value="TreeGrafter"/>
</dbReference>
<dbReference type="EMBL" id="UGQT01000001">
    <property type="protein sequence ID" value="STZ59997.1"/>
    <property type="molecule type" value="Genomic_DNA"/>
</dbReference>
<sequence length="130" mass="14337">MVALPEKFTEADVARLATVGQDGQPHLVPIVFAVRQNTIVTAVDGKPKSTTRLKRLANITANPKVSLLVDHYGRDWSQLWWVRVDGVATITEDAAALDALRVKYPQYQQVPLHGPVIEISVERVATWGLA</sequence>
<evidence type="ECO:0000259" key="2">
    <source>
        <dbReference type="Pfam" id="PF01243"/>
    </source>
</evidence>
<dbReference type="InterPro" id="IPR052019">
    <property type="entry name" value="F420H2_bilvrd_red/Heme_oxyg"/>
</dbReference>
<protein>
    <submittedName>
        <fullName evidence="3">Pyridoxamine 5'-phosphate oxidase</fullName>
    </submittedName>
</protein>
<dbReference type="GO" id="GO:0016627">
    <property type="term" value="F:oxidoreductase activity, acting on the CH-CH group of donors"/>
    <property type="evidence" value="ECO:0007669"/>
    <property type="project" value="TreeGrafter"/>
</dbReference>
<name>A0A378TIM1_9MYCO</name>
<dbReference type="InterPro" id="IPR011576">
    <property type="entry name" value="Pyridox_Oxase_N"/>
</dbReference>
<dbReference type="Pfam" id="PF01243">
    <property type="entry name" value="PNPOx_N"/>
    <property type="match status" value="1"/>
</dbReference>
<dbReference type="Gene3D" id="2.30.110.10">
    <property type="entry name" value="Electron Transport, Fmn-binding Protein, Chain A"/>
    <property type="match status" value="1"/>
</dbReference>
<proteinExistence type="predicted"/>
<evidence type="ECO:0000313" key="3">
    <source>
        <dbReference type="EMBL" id="STZ59997.1"/>
    </source>
</evidence>
<evidence type="ECO:0000256" key="1">
    <source>
        <dbReference type="ARBA" id="ARBA00023002"/>
    </source>
</evidence>
<dbReference type="RefSeq" id="WP_115279315.1">
    <property type="nucleotide sequence ID" value="NZ_AP022600.1"/>
</dbReference>
<keyword evidence="1" id="KW-0560">Oxidoreductase</keyword>
<dbReference type="OrthoDB" id="9812086at2"/>
<dbReference type="PANTHER" id="PTHR35176:SF2">
    <property type="entry name" value="F420H(2)-DEPENDENT REDUCTASE RV1155"/>
    <property type="match status" value="1"/>
</dbReference>
<reference evidence="3 4" key="1">
    <citation type="submission" date="2018-06" db="EMBL/GenBank/DDBJ databases">
        <authorList>
            <consortium name="Pathogen Informatics"/>
            <person name="Doyle S."/>
        </authorList>
    </citation>
    <scope>NUCLEOTIDE SEQUENCE [LARGE SCALE GENOMIC DNA]</scope>
    <source>
        <strain evidence="3 4">NCTC10821</strain>
    </source>
</reference>
<dbReference type="NCBIfam" id="TIGR03668">
    <property type="entry name" value="Rv0121_F420"/>
    <property type="match status" value="1"/>
</dbReference>
<organism evidence="3 4">
    <name type="scientific">Mycolicibacterium tokaiense</name>
    <dbReference type="NCBI Taxonomy" id="39695"/>
    <lineage>
        <taxon>Bacteria</taxon>
        <taxon>Bacillati</taxon>
        <taxon>Actinomycetota</taxon>
        <taxon>Actinomycetes</taxon>
        <taxon>Mycobacteriales</taxon>
        <taxon>Mycobacteriaceae</taxon>
        <taxon>Mycolicibacterium</taxon>
    </lineage>
</organism>
<accession>A0A378TIM1</accession>
<keyword evidence="4" id="KW-1185">Reference proteome</keyword>
<dbReference type="SUPFAM" id="SSF50475">
    <property type="entry name" value="FMN-binding split barrel"/>
    <property type="match status" value="1"/>
</dbReference>
<dbReference type="InterPro" id="IPR019967">
    <property type="entry name" value="F420-dep_enz_PPOX_Rv0121"/>
</dbReference>
<dbReference type="Proteomes" id="UP000254978">
    <property type="component" value="Unassembled WGS sequence"/>
</dbReference>
<gene>
    <name evidence="3" type="ORF">NCTC10821_03535</name>
</gene>
<dbReference type="InterPro" id="IPR012349">
    <property type="entry name" value="Split_barrel_FMN-bd"/>
</dbReference>
<dbReference type="PANTHER" id="PTHR35176">
    <property type="entry name" value="HEME OXYGENASE HI_0854-RELATED"/>
    <property type="match status" value="1"/>
</dbReference>
<dbReference type="AlphaFoldDB" id="A0A378TIM1"/>
<dbReference type="GO" id="GO:0070967">
    <property type="term" value="F:coenzyme F420 binding"/>
    <property type="evidence" value="ECO:0007669"/>
    <property type="project" value="TreeGrafter"/>
</dbReference>
<feature type="domain" description="Pyridoxamine 5'-phosphate oxidase N-terminal" evidence="2">
    <location>
        <begin position="8"/>
        <end position="127"/>
    </location>
</feature>